<gene>
    <name evidence="6" type="primary">vapC</name>
    <name evidence="8" type="ORF">ACFSUS_21580</name>
</gene>
<comment type="cofactor">
    <cofactor evidence="6">
        <name>Mg(2+)</name>
        <dbReference type="ChEBI" id="CHEBI:18420"/>
    </cofactor>
</comment>
<dbReference type="InterPro" id="IPR002716">
    <property type="entry name" value="PIN_dom"/>
</dbReference>
<accession>A0ABW5M8G6</accession>
<keyword evidence="5 6" id="KW-0460">Magnesium</keyword>
<keyword evidence="2 6" id="KW-0540">Nuclease</keyword>
<dbReference type="RefSeq" id="WP_381525844.1">
    <property type="nucleotide sequence ID" value="NZ_JBHULN010000016.1"/>
</dbReference>
<dbReference type="InterPro" id="IPR029060">
    <property type="entry name" value="PIN-like_dom_sf"/>
</dbReference>
<keyword evidence="3 6" id="KW-0479">Metal-binding</keyword>
<dbReference type="Proteomes" id="UP001597469">
    <property type="component" value="Unassembled WGS sequence"/>
</dbReference>
<feature type="binding site" evidence="6">
    <location>
        <position position="7"/>
    </location>
    <ligand>
        <name>Mg(2+)</name>
        <dbReference type="ChEBI" id="CHEBI:18420"/>
    </ligand>
</feature>
<evidence type="ECO:0000256" key="5">
    <source>
        <dbReference type="ARBA" id="ARBA00022842"/>
    </source>
</evidence>
<proteinExistence type="inferred from homology"/>
<reference evidence="9" key="1">
    <citation type="journal article" date="2019" name="Int. J. Syst. Evol. Microbiol.">
        <title>The Global Catalogue of Microorganisms (GCM) 10K type strain sequencing project: providing services to taxonomists for standard genome sequencing and annotation.</title>
        <authorList>
            <consortium name="The Broad Institute Genomics Platform"/>
            <consortium name="The Broad Institute Genome Sequencing Center for Infectious Disease"/>
            <person name="Wu L."/>
            <person name="Ma J."/>
        </authorList>
    </citation>
    <scope>NUCLEOTIDE SEQUENCE [LARGE SCALE GENOMIC DNA]</scope>
    <source>
        <strain evidence="9">KCTC 42805</strain>
    </source>
</reference>
<comment type="caution">
    <text evidence="8">The sequence shown here is derived from an EMBL/GenBank/DDBJ whole genome shotgun (WGS) entry which is preliminary data.</text>
</comment>
<keyword evidence="6" id="KW-0800">Toxin</keyword>
<evidence type="ECO:0000256" key="1">
    <source>
        <dbReference type="ARBA" id="ARBA00022649"/>
    </source>
</evidence>
<keyword evidence="9" id="KW-1185">Reference proteome</keyword>
<dbReference type="SUPFAM" id="SSF88723">
    <property type="entry name" value="PIN domain-like"/>
    <property type="match status" value="1"/>
</dbReference>
<evidence type="ECO:0000256" key="4">
    <source>
        <dbReference type="ARBA" id="ARBA00022801"/>
    </source>
</evidence>
<sequence>MESILVDTSVWIDWFNEKSNYSPETNLLGTYFTQRVPVYATPTILQEVLQGIRSDKDFRDVREVLLSVPILLLDPVEAAIEAATLYRSLRQKGVTIRKPNDCLIAHYAIFYGVPVLHNDIDFDQIARFTTLRIANP</sequence>
<organism evidence="8 9">
    <name type="scientific">Spirosoma soli</name>
    <dbReference type="NCBI Taxonomy" id="1770529"/>
    <lineage>
        <taxon>Bacteria</taxon>
        <taxon>Pseudomonadati</taxon>
        <taxon>Bacteroidota</taxon>
        <taxon>Cytophagia</taxon>
        <taxon>Cytophagales</taxon>
        <taxon>Cytophagaceae</taxon>
        <taxon>Spirosoma</taxon>
    </lineage>
</organism>
<dbReference type="Gene3D" id="3.40.50.1010">
    <property type="entry name" value="5'-nuclease"/>
    <property type="match status" value="1"/>
</dbReference>
<dbReference type="EMBL" id="JBHULN010000016">
    <property type="protein sequence ID" value="MFD2573248.1"/>
    <property type="molecule type" value="Genomic_DNA"/>
</dbReference>
<evidence type="ECO:0000256" key="6">
    <source>
        <dbReference type="HAMAP-Rule" id="MF_00265"/>
    </source>
</evidence>
<evidence type="ECO:0000256" key="2">
    <source>
        <dbReference type="ARBA" id="ARBA00022722"/>
    </source>
</evidence>
<dbReference type="InterPro" id="IPR051749">
    <property type="entry name" value="PINc/VapC_TA_RNase"/>
</dbReference>
<dbReference type="HAMAP" id="MF_00265">
    <property type="entry name" value="VapC_Nob1"/>
    <property type="match status" value="1"/>
</dbReference>
<keyword evidence="4 6" id="KW-0378">Hydrolase</keyword>
<keyword evidence="1 6" id="KW-1277">Toxin-antitoxin system</keyword>
<dbReference type="CDD" id="cd18764">
    <property type="entry name" value="PIN_MtVapC3-like"/>
    <property type="match status" value="1"/>
</dbReference>
<feature type="domain" description="PIN" evidence="7">
    <location>
        <begin position="4"/>
        <end position="127"/>
    </location>
</feature>
<dbReference type="EC" id="3.1.-.-" evidence="6"/>
<evidence type="ECO:0000259" key="7">
    <source>
        <dbReference type="Pfam" id="PF01850"/>
    </source>
</evidence>
<feature type="binding site" evidence="6">
    <location>
        <position position="101"/>
    </location>
    <ligand>
        <name>Mg(2+)</name>
        <dbReference type="ChEBI" id="CHEBI:18420"/>
    </ligand>
</feature>
<protein>
    <recommendedName>
        <fullName evidence="6">Ribonuclease VapC</fullName>
        <shortName evidence="6">RNase VapC</shortName>
        <ecNumber evidence="6">3.1.-.-</ecNumber>
    </recommendedName>
    <alternativeName>
        <fullName evidence="6">Toxin VapC</fullName>
    </alternativeName>
</protein>
<name>A0ABW5M8G6_9BACT</name>
<evidence type="ECO:0000313" key="8">
    <source>
        <dbReference type="EMBL" id="MFD2573248.1"/>
    </source>
</evidence>
<comment type="function">
    <text evidence="6">Toxic component of a toxin-antitoxin (TA) system. An RNase.</text>
</comment>
<evidence type="ECO:0000256" key="3">
    <source>
        <dbReference type="ARBA" id="ARBA00022723"/>
    </source>
</evidence>
<dbReference type="PANTHER" id="PTHR42740:SF1">
    <property type="entry name" value="RIBONUCLEASE VAPC3"/>
    <property type="match status" value="1"/>
</dbReference>
<comment type="similarity">
    <text evidence="6">Belongs to the PINc/VapC protein family.</text>
</comment>
<dbReference type="Pfam" id="PF01850">
    <property type="entry name" value="PIN"/>
    <property type="match status" value="1"/>
</dbReference>
<dbReference type="PANTHER" id="PTHR42740">
    <property type="entry name" value="RIBONUCLEASE VAPC3"/>
    <property type="match status" value="1"/>
</dbReference>
<evidence type="ECO:0000313" key="9">
    <source>
        <dbReference type="Proteomes" id="UP001597469"/>
    </source>
</evidence>
<dbReference type="InterPro" id="IPR022907">
    <property type="entry name" value="VapC_family"/>
</dbReference>